<dbReference type="GO" id="GO:0006357">
    <property type="term" value="P:regulation of transcription by RNA polymerase II"/>
    <property type="evidence" value="ECO:0007669"/>
    <property type="project" value="TreeGrafter"/>
</dbReference>
<dbReference type="GO" id="GO:0045893">
    <property type="term" value="P:positive regulation of DNA-templated transcription"/>
    <property type="evidence" value="ECO:0007669"/>
    <property type="project" value="TreeGrafter"/>
</dbReference>
<keyword evidence="2" id="KW-1185">Reference proteome</keyword>
<accession>H2ZG59</accession>
<dbReference type="InParanoid" id="H2ZG59"/>
<reference evidence="1" key="2">
    <citation type="submission" date="2025-08" db="UniProtKB">
        <authorList>
            <consortium name="Ensembl"/>
        </authorList>
    </citation>
    <scope>IDENTIFICATION</scope>
</reference>
<dbReference type="GO" id="GO:0071565">
    <property type="term" value="C:nBAF complex"/>
    <property type="evidence" value="ECO:0007669"/>
    <property type="project" value="TreeGrafter"/>
</dbReference>
<reference evidence="1" key="3">
    <citation type="submission" date="2025-09" db="UniProtKB">
        <authorList>
            <consortium name="Ensembl"/>
        </authorList>
    </citation>
    <scope>IDENTIFICATION</scope>
</reference>
<dbReference type="GeneTree" id="ENSGT00940000169092"/>
<dbReference type="PANTHER" id="PTHR12656">
    <property type="entry name" value="BRG-1 ASSOCIATED FACTOR 250 BAF250"/>
    <property type="match status" value="1"/>
</dbReference>
<dbReference type="GO" id="GO:0016514">
    <property type="term" value="C:SWI/SNF complex"/>
    <property type="evidence" value="ECO:0007669"/>
    <property type="project" value="InterPro"/>
</dbReference>
<reference evidence="2" key="1">
    <citation type="submission" date="2003-08" db="EMBL/GenBank/DDBJ databases">
        <authorList>
            <person name="Birren B."/>
            <person name="Nusbaum C."/>
            <person name="Abebe A."/>
            <person name="Abouelleil A."/>
            <person name="Adekoya E."/>
            <person name="Ait-zahra M."/>
            <person name="Allen N."/>
            <person name="Allen T."/>
            <person name="An P."/>
            <person name="Anderson M."/>
            <person name="Anderson S."/>
            <person name="Arachchi H."/>
            <person name="Armbruster J."/>
            <person name="Bachantsang P."/>
            <person name="Baldwin J."/>
            <person name="Barry A."/>
            <person name="Bayul T."/>
            <person name="Blitshsteyn B."/>
            <person name="Bloom T."/>
            <person name="Blye J."/>
            <person name="Boguslavskiy L."/>
            <person name="Borowsky M."/>
            <person name="Boukhgalter B."/>
            <person name="Brunache A."/>
            <person name="Butler J."/>
            <person name="Calixte N."/>
            <person name="Calvo S."/>
            <person name="Camarata J."/>
            <person name="Campo K."/>
            <person name="Chang J."/>
            <person name="Cheshatsang Y."/>
            <person name="Citroen M."/>
            <person name="Collymore A."/>
            <person name="Considine T."/>
            <person name="Cook A."/>
            <person name="Cooke P."/>
            <person name="Corum B."/>
            <person name="Cuomo C."/>
            <person name="David R."/>
            <person name="Dawoe T."/>
            <person name="Degray S."/>
            <person name="Dodge S."/>
            <person name="Dooley K."/>
            <person name="Dorje P."/>
            <person name="Dorjee K."/>
            <person name="Dorris L."/>
            <person name="Duffey N."/>
            <person name="Dupes A."/>
            <person name="Elkins T."/>
            <person name="Engels R."/>
            <person name="Erickson J."/>
            <person name="Farina A."/>
            <person name="Faro S."/>
            <person name="Ferreira P."/>
            <person name="Fischer H."/>
            <person name="Fitzgerald M."/>
            <person name="Foley K."/>
            <person name="Gage D."/>
            <person name="Galagan J."/>
            <person name="Gearin G."/>
            <person name="Gnerre S."/>
            <person name="Gnirke A."/>
            <person name="Goyette A."/>
            <person name="Graham J."/>
            <person name="Grandbois E."/>
            <person name="Gyaltsen K."/>
            <person name="Hafez N."/>
            <person name="Hagopian D."/>
            <person name="Hagos B."/>
            <person name="Hall J."/>
            <person name="Hatcher B."/>
            <person name="Heller A."/>
            <person name="Higgins H."/>
            <person name="Honan T."/>
            <person name="Horn A."/>
            <person name="Houde N."/>
            <person name="Hughes L."/>
            <person name="Hulme W."/>
            <person name="Husby E."/>
            <person name="Iliev I."/>
            <person name="Jaffe D."/>
            <person name="Jones C."/>
            <person name="Kamal M."/>
            <person name="Kamat A."/>
            <person name="Kamvysselis M."/>
            <person name="Karlsson E."/>
            <person name="Kells C."/>
            <person name="Kieu A."/>
            <person name="Kisner P."/>
            <person name="Kodira C."/>
            <person name="Kulbokas E."/>
            <person name="Labutti K."/>
            <person name="Lama D."/>
            <person name="Landers T."/>
            <person name="Leger J."/>
            <person name="Levine S."/>
            <person name="Lewis D."/>
            <person name="Lewis T."/>
            <person name="Lindblad-toh K."/>
            <person name="Liu X."/>
            <person name="Lokyitsang T."/>
            <person name="Lokyitsang Y."/>
            <person name="Lucien O."/>
            <person name="Lui A."/>
            <person name="Ma L.J."/>
            <person name="Mabbitt R."/>
            <person name="Macdonald J."/>
            <person name="Maclean C."/>
            <person name="Major J."/>
            <person name="Manning J."/>
            <person name="Marabella R."/>
            <person name="Maru K."/>
            <person name="Matthews C."/>
            <person name="Mauceli E."/>
            <person name="Mccarthy M."/>
            <person name="Mcdonough S."/>
            <person name="Mcghee T."/>
            <person name="Meldrim J."/>
            <person name="Meneus L."/>
            <person name="Mesirov J."/>
            <person name="Mihalev A."/>
            <person name="Mihova T."/>
            <person name="Mikkelsen T."/>
            <person name="Mlenga V."/>
            <person name="Moru K."/>
            <person name="Mozes J."/>
            <person name="Mulrain L."/>
            <person name="Munson G."/>
            <person name="Naylor J."/>
            <person name="Newes C."/>
            <person name="Nguyen C."/>
            <person name="Nguyen N."/>
            <person name="Nguyen T."/>
            <person name="Nicol R."/>
            <person name="Nielsen C."/>
            <person name="Nizzari M."/>
            <person name="Norbu C."/>
            <person name="Norbu N."/>
            <person name="O'donnell P."/>
            <person name="Okoawo O."/>
            <person name="O'leary S."/>
            <person name="Omotosho B."/>
            <person name="O'neill K."/>
            <person name="Osman S."/>
            <person name="Parker S."/>
            <person name="Perrin D."/>
            <person name="Phunkhang P."/>
            <person name="Piqani B."/>
            <person name="Purcell S."/>
            <person name="Rachupka T."/>
            <person name="Ramasamy U."/>
            <person name="Rameau R."/>
            <person name="Ray V."/>
            <person name="Raymond C."/>
            <person name="Retta R."/>
            <person name="Richardson S."/>
            <person name="Rise C."/>
            <person name="Rodriguez J."/>
            <person name="Rogers J."/>
            <person name="Rogov P."/>
            <person name="Rutman M."/>
            <person name="Schupbach R."/>
            <person name="Seaman C."/>
            <person name="Settipalli S."/>
            <person name="Sharpe T."/>
            <person name="Sheridan J."/>
            <person name="Sherpa N."/>
            <person name="Shi J."/>
            <person name="Smirnov S."/>
            <person name="Smith C."/>
            <person name="Sougnez C."/>
            <person name="Spencer B."/>
            <person name="Stalker J."/>
            <person name="Stange-thomann N."/>
            <person name="Stavropoulos S."/>
            <person name="Stetson K."/>
            <person name="Stone C."/>
            <person name="Stone S."/>
            <person name="Stubbs M."/>
            <person name="Talamas J."/>
            <person name="Tchuinga P."/>
            <person name="Tenzing P."/>
            <person name="Tesfaye S."/>
            <person name="Theodore J."/>
            <person name="Thoulutsang Y."/>
            <person name="Topham K."/>
            <person name="Towey S."/>
            <person name="Tsamla T."/>
            <person name="Tsomo N."/>
            <person name="Vallee D."/>
            <person name="Vassiliev H."/>
            <person name="Venkataraman V."/>
            <person name="Vinson J."/>
            <person name="Vo A."/>
            <person name="Wade C."/>
            <person name="Wang S."/>
            <person name="Wangchuk T."/>
            <person name="Wangdi T."/>
            <person name="Whittaker C."/>
            <person name="Wilkinson J."/>
            <person name="Wu Y."/>
            <person name="Wyman D."/>
            <person name="Yadav S."/>
            <person name="Yang S."/>
            <person name="Yang X."/>
            <person name="Yeager S."/>
            <person name="Yee E."/>
            <person name="Young G."/>
            <person name="Zainoun J."/>
            <person name="Zembeck L."/>
            <person name="Zimmer A."/>
            <person name="Zody M."/>
            <person name="Lander E."/>
        </authorList>
    </citation>
    <scope>NUCLEOTIDE SEQUENCE [LARGE SCALE GENOMIC DNA]</scope>
</reference>
<evidence type="ECO:0000313" key="2">
    <source>
        <dbReference type="Proteomes" id="UP000007875"/>
    </source>
</evidence>
<evidence type="ECO:0000313" key="1">
    <source>
        <dbReference type="Ensembl" id="ENSCSAVP00000016575.1"/>
    </source>
</evidence>
<dbReference type="GO" id="GO:0005654">
    <property type="term" value="C:nucleoplasm"/>
    <property type="evidence" value="ECO:0007669"/>
    <property type="project" value="TreeGrafter"/>
</dbReference>
<proteinExistence type="predicted"/>
<dbReference type="HOGENOM" id="CLU_1664648_0_0_1"/>
<dbReference type="Ensembl" id="ENSCSAVT00000016756.1">
    <property type="protein sequence ID" value="ENSCSAVP00000016575.1"/>
    <property type="gene ID" value="ENSCSAVG00000009749.1"/>
</dbReference>
<sequence length="159" mass="17939">MDQKKSRHVFRSSIMRSDPMFPADSVEATQPRYVRNQRKTCRDVGVLEGWKIIMALKSGLLVESTWALNVLTVLLYDQQTVAQFKLMQLPGLLDALVEHYRRCLSSIFTLSSEQKSMGVDGIDPPEPEEDAFQDDIIIEPALSKIKTNGKKKKGSKLLG</sequence>
<dbReference type="Proteomes" id="UP000007875">
    <property type="component" value="Unassembled WGS sequence"/>
</dbReference>
<name>H2ZG59_CIOSA</name>
<dbReference type="STRING" id="51511.ENSCSAVP00000016575"/>
<dbReference type="PANTHER" id="PTHR12656:SF5">
    <property type="entry name" value="TRITHORAX GROUP PROTEIN OSA"/>
    <property type="match status" value="1"/>
</dbReference>
<dbReference type="InterPro" id="IPR021906">
    <property type="entry name" value="BAF250/Osa"/>
</dbReference>
<dbReference type="GO" id="GO:0035060">
    <property type="term" value="C:brahma complex"/>
    <property type="evidence" value="ECO:0007669"/>
    <property type="project" value="InterPro"/>
</dbReference>
<protein>
    <submittedName>
        <fullName evidence="1">Uncharacterized protein</fullName>
    </submittedName>
</protein>
<dbReference type="eggNOG" id="KOG2510">
    <property type="taxonomic scope" value="Eukaryota"/>
</dbReference>
<organism evidence="1 2">
    <name type="scientific">Ciona savignyi</name>
    <name type="common">Pacific transparent sea squirt</name>
    <dbReference type="NCBI Taxonomy" id="51511"/>
    <lineage>
        <taxon>Eukaryota</taxon>
        <taxon>Metazoa</taxon>
        <taxon>Chordata</taxon>
        <taxon>Tunicata</taxon>
        <taxon>Ascidiacea</taxon>
        <taxon>Phlebobranchia</taxon>
        <taxon>Cionidae</taxon>
        <taxon>Ciona</taxon>
    </lineage>
</organism>
<dbReference type="GO" id="GO:0031491">
    <property type="term" value="F:nucleosome binding"/>
    <property type="evidence" value="ECO:0007669"/>
    <property type="project" value="TreeGrafter"/>
</dbReference>
<dbReference type="GO" id="GO:0006338">
    <property type="term" value="P:chromatin remodeling"/>
    <property type="evidence" value="ECO:0007669"/>
    <property type="project" value="InterPro"/>
</dbReference>
<dbReference type="AlphaFoldDB" id="H2ZG59"/>